<dbReference type="GO" id="GO:0004519">
    <property type="term" value="F:endonuclease activity"/>
    <property type="evidence" value="ECO:0007669"/>
    <property type="project" value="InterPro"/>
</dbReference>
<dbReference type="InterPro" id="IPR027434">
    <property type="entry name" value="Homing_endonucl"/>
</dbReference>
<gene>
    <name evidence="2" type="primary">orf392</name>
</gene>
<dbReference type="InterPro" id="IPR004860">
    <property type="entry name" value="LAGLIDADG_dom"/>
</dbReference>
<feature type="domain" description="Homing endonuclease LAGLIDADG" evidence="1">
    <location>
        <begin position="100"/>
        <end position="199"/>
    </location>
</feature>
<dbReference type="Pfam" id="PF00961">
    <property type="entry name" value="LAGLIDADG_1"/>
    <property type="match status" value="2"/>
</dbReference>
<evidence type="ECO:0000259" key="1">
    <source>
        <dbReference type="Pfam" id="PF00961"/>
    </source>
</evidence>
<reference evidence="2" key="1">
    <citation type="journal article" date="2018" name="Front. Microbiol.">
        <title>Comparison of the Mitochondrial Genome Sequences of Six Annulohypoxylon stygium Isolates Suggests Short Fragment Insertions as a Potential Factor Leading to Larger Genomic Size.</title>
        <authorList>
            <person name="Deng Y."/>
            <person name="Hsiang T."/>
            <person name="Li S."/>
            <person name="Lin L."/>
            <person name="Wang Q."/>
            <person name="Chen Q."/>
            <person name="Xie B."/>
            <person name="Ming R."/>
        </authorList>
    </citation>
    <scope>NUCLEOTIDE SEQUENCE</scope>
    <source>
        <strain evidence="2">E</strain>
    </source>
</reference>
<dbReference type="FunFam" id="3.10.28.10:FF:000010">
    <property type="entry name" value="LAGLIDADG homing endonuclease I-LtrII"/>
    <property type="match status" value="1"/>
</dbReference>
<dbReference type="PANTHER" id="PTHR36181:SF4">
    <property type="entry name" value="LAGLIDADG ENDONUCLEASE"/>
    <property type="match status" value="1"/>
</dbReference>
<dbReference type="GO" id="GO:0005739">
    <property type="term" value="C:mitochondrion"/>
    <property type="evidence" value="ECO:0007669"/>
    <property type="project" value="UniProtKB-ARBA"/>
</dbReference>
<protein>
    <recommendedName>
        <fullName evidence="1">Homing endonuclease LAGLIDADG domain-containing protein</fullName>
    </recommendedName>
</protein>
<dbReference type="PANTHER" id="PTHR36181">
    <property type="entry name" value="INTRON-ENCODED ENDONUCLEASE AI3-RELATED"/>
    <property type="match status" value="1"/>
</dbReference>
<feature type="domain" description="Homing endonuclease LAGLIDADG" evidence="1">
    <location>
        <begin position="258"/>
        <end position="357"/>
    </location>
</feature>
<dbReference type="EMBL" id="MH620794">
    <property type="protein sequence ID" value="AYE67666.1"/>
    <property type="molecule type" value="Genomic_DNA"/>
</dbReference>
<accession>A0A386RWF3</accession>
<geneLocation type="mitochondrion" evidence="2"/>
<sequence>MLYILIIGVNLIVGGVIAVHLRIRKEGSFLASAEKRVFNRDILGRCNSSTHSISLLRTKIFDCNLMYATHFRSTAASPPKGIRYMSTRVPHKCSINPWFITGFFDAESSFIIGLSKDSKRTNGWIVALEFAISLHEREQVLLYDIRSFLGVGTLKKKGGNNLIKYQVRSISELAIVIAHLEKYPLITQKWADYQLFKQAFEIVNRKEHLSFSGLEKILSLRASINRGLSDKLKEAFPNITPILRPLVKLPSKFDPYWLAGFVCGEGCFFINFCKASTKLGFSAHLVFQITQHSRDVELMENLVSFFNCGRCVIRPNKNHCDFLVTTFSDVNDKIIPFFKKYKILGVKERDFSDFCKASDIIKAKGHLTLKGLNKISALKEGMNRKRLIYMTT</sequence>
<evidence type="ECO:0000313" key="2">
    <source>
        <dbReference type="EMBL" id="AYE67666.1"/>
    </source>
</evidence>
<name>A0A386RWF3_9PEZI</name>
<dbReference type="SUPFAM" id="SSF55608">
    <property type="entry name" value="Homing endonucleases"/>
    <property type="match status" value="2"/>
</dbReference>
<dbReference type="Gene3D" id="3.10.28.10">
    <property type="entry name" value="Homing endonucleases"/>
    <property type="match status" value="2"/>
</dbReference>
<keyword evidence="2" id="KW-0496">Mitochondrion</keyword>
<dbReference type="InterPro" id="IPR051289">
    <property type="entry name" value="LAGLIDADG_Endonuclease"/>
</dbReference>
<organism evidence="2">
    <name type="scientific">Annulohypoxylon stygium</name>
    <dbReference type="NCBI Taxonomy" id="326628"/>
    <lineage>
        <taxon>Eukaryota</taxon>
        <taxon>Fungi</taxon>
        <taxon>Dikarya</taxon>
        <taxon>Ascomycota</taxon>
        <taxon>Pezizomycotina</taxon>
        <taxon>Sordariomycetes</taxon>
        <taxon>Xylariomycetidae</taxon>
        <taxon>Xylariales</taxon>
        <taxon>Hypoxylaceae</taxon>
        <taxon>Annulohypoxylon</taxon>
    </lineage>
</organism>
<dbReference type="AlphaFoldDB" id="A0A386RWF3"/>
<proteinExistence type="predicted"/>